<comment type="similarity">
    <text evidence="10">Belongs to the monovalent cation:proton antiporter 1 (CPA1) transporter (TC 2.A.36) family.</text>
</comment>
<dbReference type="GO" id="GO:0015386">
    <property type="term" value="F:potassium:proton antiporter activity"/>
    <property type="evidence" value="ECO:0007669"/>
    <property type="project" value="TreeGrafter"/>
</dbReference>
<evidence type="ECO:0000313" key="12">
    <source>
        <dbReference type="EMBL" id="KEZ19920.1"/>
    </source>
</evidence>
<evidence type="ECO:0000256" key="5">
    <source>
        <dbReference type="ARBA" id="ARBA00022989"/>
    </source>
</evidence>
<gene>
    <name evidence="12" type="ORF">CP98_01570</name>
</gene>
<dbReference type="PATRIC" id="fig|13690.10.peg.1621"/>
<keyword evidence="5 10" id="KW-1133">Transmembrane helix</keyword>
<dbReference type="Proteomes" id="UP000028534">
    <property type="component" value="Unassembled WGS sequence"/>
</dbReference>
<keyword evidence="4 10" id="KW-0812">Transmembrane</keyword>
<dbReference type="InterPro" id="IPR018422">
    <property type="entry name" value="Cation/H_exchanger_CPA1"/>
</dbReference>
<keyword evidence="2 10" id="KW-0813">Transport</keyword>
<evidence type="ECO:0000256" key="4">
    <source>
        <dbReference type="ARBA" id="ARBA00022692"/>
    </source>
</evidence>
<organism evidence="12 13">
    <name type="scientific">Sphingobium yanoikuyae</name>
    <name type="common">Sphingomonas yanoikuyae</name>
    <dbReference type="NCBI Taxonomy" id="13690"/>
    <lineage>
        <taxon>Bacteria</taxon>
        <taxon>Pseudomonadati</taxon>
        <taxon>Pseudomonadota</taxon>
        <taxon>Alphaproteobacteria</taxon>
        <taxon>Sphingomonadales</taxon>
        <taxon>Sphingomonadaceae</taxon>
        <taxon>Sphingobium</taxon>
    </lineage>
</organism>
<dbReference type="AlphaFoldDB" id="A0A084EPM8"/>
<comment type="function">
    <text evidence="10">Na(+)/H(+) antiporter that extrudes sodium in exchange for external protons.</text>
</comment>
<dbReference type="PANTHER" id="PTHR10110">
    <property type="entry name" value="SODIUM/HYDROGEN EXCHANGER"/>
    <property type="match status" value="1"/>
</dbReference>
<accession>A0A084EPM8</accession>
<feature type="transmembrane region" description="Helical" evidence="10">
    <location>
        <begin position="185"/>
        <end position="207"/>
    </location>
</feature>
<evidence type="ECO:0000256" key="8">
    <source>
        <dbReference type="ARBA" id="ARBA00023136"/>
    </source>
</evidence>
<dbReference type="GO" id="GO:0098719">
    <property type="term" value="P:sodium ion import across plasma membrane"/>
    <property type="evidence" value="ECO:0007669"/>
    <property type="project" value="TreeGrafter"/>
</dbReference>
<feature type="transmembrane region" description="Helical" evidence="10">
    <location>
        <begin position="382"/>
        <end position="407"/>
    </location>
</feature>
<dbReference type="InterPro" id="IPR006153">
    <property type="entry name" value="Cation/H_exchanger_TM"/>
</dbReference>
<name>A0A084EPM8_SPHYA</name>
<evidence type="ECO:0000256" key="3">
    <source>
        <dbReference type="ARBA" id="ARBA00022475"/>
    </source>
</evidence>
<keyword evidence="7 10" id="KW-0406">Ion transport</keyword>
<keyword evidence="6 10" id="KW-0915">Sodium</keyword>
<evidence type="ECO:0000256" key="1">
    <source>
        <dbReference type="ARBA" id="ARBA00004651"/>
    </source>
</evidence>
<feature type="transmembrane region" description="Helical" evidence="10">
    <location>
        <begin position="31"/>
        <end position="51"/>
    </location>
</feature>
<feature type="transmembrane region" description="Helical" evidence="10">
    <location>
        <begin position="352"/>
        <end position="370"/>
    </location>
</feature>
<dbReference type="RefSeq" id="WP_037518396.1">
    <property type="nucleotide sequence ID" value="NZ_JGVR01000007.1"/>
</dbReference>
<keyword evidence="10" id="KW-0050">Antiport</keyword>
<sequence length="527" mass="56512">MHPVELFELLVAMLLAIIALHYAAHRLGLPPAVALLTGGTLLAFVPGLPVISLDPELVLVIFLPPLLMDGAWFIALGHLRRHLIGIMSLAIGAVIFTTLVVAAVAHALMPSLPWAACAALGAIVSPPDAIAARAVLQRVHLPRRLSVLLEGESLFNDASGLVLFRFAIAAVATGSFSVVAGLESFILLAVGGLIVGGVIGAIWVLLVRRLGDDYLMIASSMLVPWSAYLLGEAFHVSGVIATVAAGLICGWYQHIVWSASVRMRGTAFWAVMIFLMEATVFMLIGSSLRGVVDRVGGFAVVLDNMAVPVLLILLALTAARFVWVFGSDAIIMLLRAMGLRRYSPVGPRGATVLGWAGMRGVVTLAVALSVPEGFPGRDFLLVAAFGVILGTVLIQGTTLGLLIRWAGLSDPIHDRPRLSMSDAEAAIARVQAVRVEQLAYDAAGELIHPQLLERYQRRAVLSKNYAGQEDQFADRLHAHFDLVLEAIAAGRAELLRLHRAGDIDEHVLQELERDLDLEELTAWSMKS</sequence>
<evidence type="ECO:0000259" key="11">
    <source>
        <dbReference type="Pfam" id="PF00999"/>
    </source>
</evidence>
<proteinExistence type="inferred from homology"/>
<dbReference type="InterPro" id="IPR004705">
    <property type="entry name" value="Cation/H_exchanger_CPA1_bac"/>
</dbReference>
<evidence type="ECO:0000256" key="10">
    <source>
        <dbReference type="RuleBase" id="RU366002"/>
    </source>
</evidence>
<feature type="transmembrane region" description="Helical" evidence="10">
    <location>
        <begin position="6"/>
        <end position="24"/>
    </location>
</feature>
<evidence type="ECO:0000313" key="13">
    <source>
        <dbReference type="Proteomes" id="UP000028534"/>
    </source>
</evidence>
<dbReference type="Pfam" id="PF00999">
    <property type="entry name" value="Na_H_Exchanger"/>
    <property type="match status" value="1"/>
</dbReference>
<dbReference type="GO" id="GO:0015385">
    <property type="term" value="F:sodium:proton antiporter activity"/>
    <property type="evidence" value="ECO:0007669"/>
    <property type="project" value="InterPro"/>
</dbReference>
<keyword evidence="8 10" id="KW-0472">Membrane</keyword>
<dbReference type="EMBL" id="JGVR01000007">
    <property type="protein sequence ID" value="KEZ19920.1"/>
    <property type="molecule type" value="Genomic_DNA"/>
</dbReference>
<comment type="caution">
    <text evidence="12">The sequence shown here is derived from an EMBL/GenBank/DDBJ whole genome shotgun (WGS) entry which is preliminary data.</text>
</comment>
<dbReference type="GO" id="GO:0005886">
    <property type="term" value="C:plasma membrane"/>
    <property type="evidence" value="ECO:0007669"/>
    <property type="project" value="UniProtKB-SubCell"/>
</dbReference>
<feature type="transmembrane region" description="Helical" evidence="10">
    <location>
        <begin position="305"/>
        <end position="331"/>
    </location>
</feature>
<evidence type="ECO:0000256" key="6">
    <source>
        <dbReference type="ARBA" id="ARBA00023053"/>
    </source>
</evidence>
<dbReference type="Gene3D" id="6.10.140.1330">
    <property type="match status" value="1"/>
</dbReference>
<feature type="transmembrane region" description="Helical" evidence="10">
    <location>
        <begin position="236"/>
        <end position="255"/>
    </location>
</feature>
<reference evidence="12 13" key="1">
    <citation type="submission" date="2014-03" db="EMBL/GenBank/DDBJ databases">
        <title>Genome sequence of Sphingobium yanoikuyae B1.</title>
        <authorList>
            <person name="Gan H.M."/>
            <person name="Gan H.Y."/>
            <person name="Savka M.A."/>
        </authorList>
    </citation>
    <scope>NUCLEOTIDE SEQUENCE [LARGE SCALE GENOMIC DNA]</scope>
    <source>
        <strain evidence="12 13">B1</strain>
    </source>
</reference>
<dbReference type="STRING" id="13690.AX777_19325"/>
<comment type="subcellular location">
    <subcellularLocation>
        <location evidence="10">Cell inner membrane</location>
        <topology evidence="10">Multi-pass membrane protein</topology>
    </subcellularLocation>
    <subcellularLocation>
        <location evidence="1">Cell membrane</location>
        <topology evidence="1">Multi-pass membrane protein</topology>
    </subcellularLocation>
</comment>
<feature type="transmembrane region" description="Helical" evidence="10">
    <location>
        <begin position="267"/>
        <end position="285"/>
    </location>
</feature>
<protein>
    <submittedName>
        <fullName evidence="12">Na+/H+ antiporter</fullName>
    </submittedName>
</protein>
<keyword evidence="9 10" id="KW-0739">Sodium transport</keyword>
<dbReference type="NCBIfam" id="TIGR00831">
    <property type="entry name" value="a_cpa1"/>
    <property type="match status" value="1"/>
</dbReference>
<feature type="domain" description="Cation/H+ exchanger transmembrane" evidence="11">
    <location>
        <begin position="15"/>
        <end position="405"/>
    </location>
</feature>
<feature type="transmembrane region" description="Helical" evidence="10">
    <location>
        <begin position="157"/>
        <end position="179"/>
    </location>
</feature>
<evidence type="ECO:0000256" key="7">
    <source>
        <dbReference type="ARBA" id="ARBA00023065"/>
    </source>
</evidence>
<dbReference type="PANTHER" id="PTHR10110:SF86">
    <property type="entry name" value="SODIUM_HYDROGEN EXCHANGER 7"/>
    <property type="match status" value="1"/>
</dbReference>
<keyword evidence="10" id="KW-0997">Cell inner membrane</keyword>
<evidence type="ECO:0000256" key="2">
    <source>
        <dbReference type="ARBA" id="ARBA00022448"/>
    </source>
</evidence>
<evidence type="ECO:0000256" key="9">
    <source>
        <dbReference type="ARBA" id="ARBA00023201"/>
    </source>
</evidence>
<feature type="transmembrane region" description="Helical" evidence="10">
    <location>
        <begin position="83"/>
        <end position="106"/>
    </location>
</feature>
<keyword evidence="3" id="KW-1003">Cell membrane</keyword>
<feature type="transmembrane region" description="Helical" evidence="10">
    <location>
        <begin position="57"/>
        <end position="76"/>
    </location>
</feature>
<dbReference type="GO" id="GO:0051453">
    <property type="term" value="P:regulation of intracellular pH"/>
    <property type="evidence" value="ECO:0007669"/>
    <property type="project" value="TreeGrafter"/>
</dbReference>
<dbReference type="eggNOG" id="COG0025">
    <property type="taxonomic scope" value="Bacteria"/>
</dbReference>